<name>A0A8H3KZX8_9GLOM</name>
<dbReference type="EMBL" id="BLAL01000019">
    <property type="protein sequence ID" value="GES76201.1"/>
    <property type="molecule type" value="Genomic_DNA"/>
</dbReference>
<comment type="caution">
    <text evidence="1">The sequence shown here is derived from an EMBL/GenBank/DDBJ whole genome shotgun (WGS) entry which is preliminary data.</text>
</comment>
<evidence type="ECO:0000313" key="2">
    <source>
        <dbReference type="Proteomes" id="UP000615446"/>
    </source>
</evidence>
<evidence type="ECO:0000313" key="1">
    <source>
        <dbReference type="EMBL" id="GES76201.1"/>
    </source>
</evidence>
<gene>
    <name evidence="1" type="ORF">RCL2_000360600</name>
</gene>
<proteinExistence type="predicted"/>
<reference evidence="1" key="1">
    <citation type="submission" date="2019-10" db="EMBL/GenBank/DDBJ databases">
        <title>Conservation and host-specific expression of non-tandemly repeated heterogenous ribosome RNA gene in arbuscular mycorrhizal fungi.</title>
        <authorList>
            <person name="Maeda T."/>
            <person name="Kobayashi Y."/>
            <person name="Nakagawa T."/>
            <person name="Ezawa T."/>
            <person name="Yamaguchi K."/>
            <person name="Bino T."/>
            <person name="Nishimoto Y."/>
            <person name="Shigenobu S."/>
            <person name="Kawaguchi M."/>
        </authorList>
    </citation>
    <scope>NUCLEOTIDE SEQUENCE</scope>
    <source>
        <strain evidence="1">HR1</strain>
    </source>
</reference>
<sequence>MKTMDQWAKIVIIRFTVDYQIVFNCEVVLCHADIQIIPARVLQREESGDNDKMEYNDGDVKKYTKEPILTNLTRETKTV</sequence>
<dbReference type="Proteomes" id="UP000615446">
    <property type="component" value="Unassembled WGS sequence"/>
</dbReference>
<dbReference type="AlphaFoldDB" id="A0A8H3KZX8"/>
<organism evidence="1 2">
    <name type="scientific">Rhizophagus clarus</name>
    <dbReference type="NCBI Taxonomy" id="94130"/>
    <lineage>
        <taxon>Eukaryota</taxon>
        <taxon>Fungi</taxon>
        <taxon>Fungi incertae sedis</taxon>
        <taxon>Mucoromycota</taxon>
        <taxon>Glomeromycotina</taxon>
        <taxon>Glomeromycetes</taxon>
        <taxon>Glomerales</taxon>
        <taxon>Glomeraceae</taxon>
        <taxon>Rhizophagus</taxon>
    </lineage>
</organism>
<accession>A0A8H3KZX8</accession>
<protein>
    <submittedName>
        <fullName evidence="1">Uncharacterized protein</fullName>
    </submittedName>
</protein>